<keyword evidence="3" id="KW-1185">Reference proteome</keyword>
<dbReference type="Proteomes" id="UP000268857">
    <property type="component" value="Unassembled WGS sequence"/>
</dbReference>
<dbReference type="EMBL" id="RSCJ01000002">
    <property type="protein sequence ID" value="RUR85817.1"/>
    <property type="molecule type" value="Genomic_DNA"/>
</dbReference>
<reference evidence="2 3" key="1">
    <citation type="journal article" date="2019" name="Genome Biol. Evol.">
        <title>Day and night: Metabolic profiles and evolutionary relationships of six axenic non-marine cyanobacteria.</title>
        <authorList>
            <person name="Will S.E."/>
            <person name="Henke P."/>
            <person name="Boedeker C."/>
            <person name="Huang S."/>
            <person name="Brinkmann H."/>
            <person name="Rohde M."/>
            <person name="Jarek M."/>
            <person name="Friedl T."/>
            <person name="Seufert S."/>
            <person name="Schumacher M."/>
            <person name="Overmann J."/>
            <person name="Neumann-Schaal M."/>
            <person name="Petersen J."/>
        </authorList>
    </citation>
    <scope>NUCLEOTIDE SEQUENCE [LARGE SCALE GENOMIC DNA]</scope>
    <source>
        <strain evidence="2 3">PCC 6912</strain>
    </source>
</reference>
<evidence type="ECO:0000259" key="1">
    <source>
        <dbReference type="Pfam" id="PF09992"/>
    </source>
</evidence>
<dbReference type="PANTHER" id="PTHR40446">
    <property type="entry name" value="N-ACETYLGLUCOSAMINE-1-PHOSPHODIESTER ALPHA-N-ACETYLGLUCOSAMINIDASE"/>
    <property type="match status" value="1"/>
</dbReference>
<organism evidence="2 3">
    <name type="scientific">Chlorogloeopsis fritschii PCC 6912</name>
    <dbReference type="NCBI Taxonomy" id="211165"/>
    <lineage>
        <taxon>Bacteria</taxon>
        <taxon>Bacillati</taxon>
        <taxon>Cyanobacteriota</taxon>
        <taxon>Cyanophyceae</taxon>
        <taxon>Nostocales</taxon>
        <taxon>Chlorogloeopsidaceae</taxon>
        <taxon>Chlorogloeopsis</taxon>
    </lineage>
</organism>
<proteinExistence type="predicted"/>
<protein>
    <recommendedName>
        <fullName evidence="1">Phosphodiester glycosidase domain-containing protein</fullName>
    </recommendedName>
</protein>
<dbReference type="InterPro" id="IPR018711">
    <property type="entry name" value="NAGPA"/>
</dbReference>
<gene>
    <name evidence="2" type="ORF">PCC6912_06420</name>
</gene>
<comment type="caution">
    <text evidence="2">The sequence shown here is derived from an EMBL/GenBank/DDBJ whole genome shotgun (WGS) entry which is preliminary data.</text>
</comment>
<accession>A0A3S5K2F9</accession>
<feature type="domain" description="Phosphodiester glycosidase" evidence="1">
    <location>
        <begin position="62"/>
        <end position="253"/>
    </location>
</feature>
<name>A0A3S5K2F9_CHLFR</name>
<evidence type="ECO:0000313" key="2">
    <source>
        <dbReference type="EMBL" id="RUR85817.1"/>
    </source>
</evidence>
<dbReference type="PANTHER" id="PTHR40446:SF2">
    <property type="entry name" value="N-ACETYLGLUCOSAMINE-1-PHOSPHODIESTER ALPHA-N-ACETYLGLUCOSAMINIDASE"/>
    <property type="match status" value="1"/>
</dbReference>
<sequence>MFRGIVYKRHARSIPRPIIIHIVSVDLNAPGVKPLVTPGMPPSSDRETSARTTSEFLREFKLQLAVNGSYFHHFEEKTPWDYYPRSGDRSHPLGEVISNGYRYSVTEGGWRVLCFSQNNRAQIFDSGKCPVDTIQGIAGSKIFIDRGKPKAEFFQTPNDKPYPRMAAAIDREGKKLWLITVDGKQPLYSEGVKMSELTEIAMELGAYTALNLDGGGSTTLVMAATQGAKVLNAPIHTKLPMRERPVANHLGFYANPLD</sequence>
<dbReference type="STRING" id="211165.GCA_000317285_06007"/>
<dbReference type="AlphaFoldDB" id="A0A3S5K2F9"/>
<evidence type="ECO:0000313" key="3">
    <source>
        <dbReference type="Proteomes" id="UP000268857"/>
    </source>
</evidence>
<dbReference type="Pfam" id="PF09992">
    <property type="entry name" value="NAGPA"/>
    <property type="match status" value="1"/>
</dbReference>